<feature type="transmembrane region" description="Helical" evidence="10">
    <location>
        <begin position="275"/>
        <end position="294"/>
    </location>
</feature>
<organism evidence="12 13">
    <name type="scientific">Colocasia esculenta</name>
    <name type="common">Wild taro</name>
    <name type="synonym">Arum esculentum</name>
    <dbReference type="NCBI Taxonomy" id="4460"/>
    <lineage>
        <taxon>Eukaryota</taxon>
        <taxon>Viridiplantae</taxon>
        <taxon>Streptophyta</taxon>
        <taxon>Embryophyta</taxon>
        <taxon>Tracheophyta</taxon>
        <taxon>Spermatophyta</taxon>
        <taxon>Magnoliopsida</taxon>
        <taxon>Liliopsida</taxon>
        <taxon>Araceae</taxon>
        <taxon>Aroideae</taxon>
        <taxon>Colocasieae</taxon>
        <taxon>Colocasia</taxon>
    </lineage>
</organism>
<feature type="transmembrane region" description="Helical" evidence="10">
    <location>
        <begin position="637"/>
        <end position="654"/>
    </location>
</feature>
<dbReference type="InterPro" id="IPR051359">
    <property type="entry name" value="CaCA_antiporter"/>
</dbReference>
<evidence type="ECO:0000256" key="10">
    <source>
        <dbReference type="SAM" id="Phobius"/>
    </source>
</evidence>
<dbReference type="GO" id="GO:0015297">
    <property type="term" value="F:antiporter activity"/>
    <property type="evidence" value="ECO:0007669"/>
    <property type="project" value="UniProtKB-KW"/>
</dbReference>
<keyword evidence="8" id="KW-0406">Ion transport</keyword>
<dbReference type="GO" id="GO:0008324">
    <property type="term" value="F:monoatomic cation transmembrane transporter activity"/>
    <property type="evidence" value="ECO:0007669"/>
    <property type="project" value="TreeGrafter"/>
</dbReference>
<sequence>KREKVDQTSPDELTLFYKLKLRPSFRRFVIIFPLTDKYIMVCDRFVQMLQPFCRLPLHHKAKACVQCFTVSFIYVDHLRQKPFTRTFSVHSVSWSVVLQFLFIDRSTGHLTSPSYPLEESVESCSGLHMFTDYRDRCAYVTSAAQCQPEGYINYLQLLYCTCGKYPVLGHIILTLWLVLLFYLLGNTAANYFCSSLEGLSRFLRLSPAIAGVTLLSLGNGAPDVFASLVSFMGTSTGDVGFNSILGGAFFVSSVVTGIISICVGSKNVSVDKPSFIRDACFFLVALSALVLIISIGRINIWGAIAFTCLYLIYVLFTSAAHCCCKDRKAGISAGKDPLVLPVNSCDHAPLSHEYSEKNSALGTPLLGEAALSEQEEAVAPGQRLSKGATSVRLRRPSSVTDYLEKAVCLLNLPLYLIRRLTIPDVSEERWSKAFAVASASLAPMLLAALWGTQKRGGDMSSQLQGSSLEVYVVGGVTGLVLGLTAFLTTDGTNPPEKLMSFPWLAGGFLMSVVWTYITAEELVSLMLSLGVVLGIRPSLLGLTLLAWGNSIGDLIANVLMAVNRGPDGAQVAVSGCYAGPIFNILVGLGASLIFCAWSVYPESYAIPDDPSLYQTIGFLTGGLLWATAILPGRGMRLGHVLGVGLVVIYLPALSSNGHCENLGRFRTYSNGTYERGIEIRLRNVRGTGIRMGMKVKKLVILMIGNARNFEIQPLFVEEKEPSNLIKHSFKIIVVLKMSFLLKPFSQTECREWSEEWGLVGWVEEEKELRMEQVDLEVVVGSQEVECERNQ</sequence>
<evidence type="ECO:0000256" key="7">
    <source>
        <dbReference type="ARBA" id="ARBA00023136"/>
    </source>
</evidence>
<accession>A0A843WWU5</accession>
<dbReference type="InterPro" id="IPR004837">
    <property type="entry name" value="NaCa_Exmemb"/>
</dbReference>
<protein>
    <recommendedName>
        <fullName evidence="11">Sodium/calcium exchanger membrane region domain-containing protein</fullName>
    </recommendedName>
</protein>
<keyword evidence="4 10" id="KW-0812">Transmembrane</keyword>
<evidence type="ECO:0000259" key="11">
    <source>
        <dbReference type="Pfam" id="PF01699"/>
    </source>
</evidence>
<keyword evidence="2" id="KW-0813">Transport</keyword>
<gene>
    <name evidence="12" type="ORF">Taro_043868</name>
</gene>
<keyword evidence="3" id="KW-0050">Antiport</keyword>
<evidence type="ECO:0000256" key="8">
    <source>
        <dbReference type="ARBA" id="ARBA00023201"/>
    </source>
</evidence>
<evidence type="ECO:0000256" key="6">
    <source>
        <dbReference type="ARBA" id="ARBA00023053"/>
    </source>
</evidence>
<dbReference type="OrthoDB" id="407410at2759"/>
<dbReference type="PANTHER" id="PTHR12266:SF36">
    <property type="entry name" value="OS10G0436900 PROTEIN"/>
    <property type="match status" value="1"/>
</dbReference>
<feature type="domain" description="Sodium/calcium exchanger membrane region" evidence="11">
    <location>
        <begin position="175"/>
        <end position="317"/>
    </location>
</feature>
<feature type="domain" description="Sodium/calcium exchanger membrane region" evidence="11">
    <location>
        <begin position="504"/>
        <end position="650"/>
    </location>
</feature>
<dbReference type="AlphaFoldDB" id="A0A843WWU5"/>
<keyword evidence="5 10" id="KW-1133">Transmembrane helix</keyword>
<dbReference type="GO" id="GO:0016020">
    <property type="term" value="C:membrane"/>
    <property type="evidence" value="ECO:0007669"/>
    <property type="project" value="UniProtKB-SubCell"/>
</dbReference>
<feature type="transmembrane region" description="Helical" evidence="10">
    <location>
        <begin position="581"/>
        <end position="600"/>
    </location>
</feature>
<dbReference type="Proteomes" id="UP000652761">
    <property type="component" value="Unassembled WGS sequence"/>
</dbReference>
<feature type="transmembrane region" description="Helical" evidence="10">
    <location>
        <begin position="470"/>
        <end position="489"/>
    </location>
</feature>
<evidence type="ECO:0000313" key="12">
    <source>
        <dbReference type="EMBL" id="MQM10968.1"/>
    </source>
</evidence>
<evidence type="ECO:0000256" key="1">
    <source>
        <dbReference type="ARBA" id="ARBA00004141"/>
    </source>
</evidence>
<dbReference type="GO" id="GO:0006814">
    <property type="term" value="P:sodium ion transport"/>
    <property type="evidence" value="ECO:0007669"/>
    <property type="project" value="UniProtKB-KW"/>
</dbReference>
<evidence type="ECO:0000256" key="3">
    <source>
        <dbReference type="ARBA" id="ARBA00022449"/>
    </source>
</evidence>
<evidence type="ECO:0000256" key="9">
    <source>
        <dbReference type="ARBA" id="ARBA00038187"/>
    </source>
</evidence>
<dbReference type="Pfam" id="PF01699">
    <property type="entry name" value="Na_Ca_ex"/>
    <property type="match status" value="2"/>
</dbReference>
<comment type="similarity">
    <text evidence="9">Belongs to the Ca(2+):cation antiporter (CaCA) (TC 2.A.19) family. Cation/calcium exchanger (CCX) subfamily.</text>
</comment>
<feature type="transmembrane region" description="Helical" evidence="10">
    <location>
        <begin position="501"/>
        <end position="519"/>
    </location>
</feature>
<feature type="transmembrane region" description="Helical" evidence="10">
    <location>
        <begin position="433"/>
        <end position="450"/>
    </location>
</feature>
<evidence type="ECO:0000256" key="5">
    <source>
        <dbReference type="ARBA" id="ARBA00022989"/>
    </source>
</evidence>
<feature type="transmembrane region" description="Helical" evidence="10">
    <location>
        <begin position="300"/>
        <end position="320"/>
    </location>
</feature>
<dbReference type="PANTHER" id="PTHR12266">
    <property type="entry name" value="NA+/CA2+ K+ INDEPENDENT EXCHANGER"/>
    <property type="match status" value="1"/>
</dbReference>
<feature type="non-terminal residue" evidence="12">
    <location>
        <position position="790"/>
    </location>
</feature>
<comment type="caution">
    <text evidence="12">The sequence shown here is derived from an EMBL/GenBank/DDBJ whole genome shotgun (WGS) entry which is preliminary data.</text>
</comment>
<keyword evidence="8" id="KW-0739">Sodium transport</keyword>
<dbReference type="EMBL" id="NMUH01004832">
    <property type="protein sequence ID" value="MQM10968.1"/>
    <property type="molecule type" value="Genomic_DNA"/>
</dbReference>
<comment type="subcellular location">
    <subcellularLocation>
        <location evidence="1">Membrane</location>
        <topology evidence="1">Multi-pass membrane protein</topology>
    </subcellularLocation>
</comment>
<name>A0A843WWU5_COLES</name>
<feature type="transmembrane region" description="Helical" evidence="10">
    <location>
        <begin position="612"/>
        <end position="630"/>
    </location>
</feature>
<evidence type="ECO:0000256" key="2">
    <source>
        <dbReference type="ARBA" id="ARBA00022448"/>
    </source>
</evidence>
<feature type="transmembrane region" description="Helical" evidence="10">
    <location>
        <begin position="165"/>
        <end position="184"/>
    </location>
</feature>
<keyword evidence="13" id="KW-1185">Reference proteome</keyword>
<keyword evidence="7 10" id="KW-0472">Membrane</keyword>
<feature type="transmembrane region" description="Helical" evidence="10">
    <location>
        <begin position="539"/>
        <end position="560"/>
    </location>
</feature>
<feature type="transmembrane region" description="Helical" evidence="10">
    <location>
        <begin position="244"/>
        <end position="263"/>
    </location>
</feature>
<dbReference type="Gene3D" id="1.20.1420.30">
    <property type="entry name" value="NCX, central ion-binding region"/>
    <property type="match status" value="2"/>
</dbReference>
<keyword evidence="6" id="KW-0915">Sodium</keyword>
<proteinExistence type="inferred from homology"/>
<evidence type="ECO:0000313" key="13">
    <source>
        <dbReference type="Proteomes" id="UP000652761"/>
    </source>
</evidence>
<dbReference type="InterPro" id="IPR044880">
    <property type="entry name" value="NCX_ion-bd_dom_sf"/>
</dbReference>
<evidence type="ECO:0000256" key="4">
    <source>
        <dbReference type="ARBA" id="ARBA00022692"/>
    </source>
</evidence>
<reference evidence="12" key="1">
    <citation type="submission" date="2017-07" db="EMBL/GenBank/DDBJ databases">
        <title>Taro Niue Genome Assembly and Annotation.</title>
        <authorList>
            <person name="Atibalentja N."/>
            <person name="Keating K."/>
            <person name="Fields C.J."/>
        </authorList>
    </citation>
    <scope>NUCLEOTIDE SEQUENCE</scope>
    <source>
        <strain evidence="12">Niue_2</strain>
        <tissue evidence="12">Leaf</tissue>
    </source>
</reference>